<dbReference type="STRING" id="156980.SAMN04489745_2810"/>
<accession>A0A1H4SBJ5</accession>
<feature type="transmembrane region" description="Helical" evidence="11">
    <location>
        <begin position="191"/>
        <end position="208"/>
    </location>
</feature>
<protein>
    <recommendedName>
        <fullName evidence="11">Na(+)/H(+) antiporter NhaA</fullName>
    </recommendedName>
    <alternativeName>
        <fullName evidence="11">Sodium/proton antiporter NhaA</fullName>
    </alternativeName>
</protein>
<feature type="transmembrane region" description="Helical" evidence="11">
    <location>
        <begin position="215"/>
        <end position="232"/>
    </location>
</feature>
<keyword evidence="7 11" id="KW-0915">Sodium</keyword>
<feature type="transmembrane region" description="Helical" evidence="11">
    <location>
        <begin position="238"/>
        <end position="257"/>
    </location>
</feature>
<evidence type="ECO:0000256" key="11">
    <source>
        <dbReference type="HAMAP-Rule" id="MF_01844"/>
    </source>
</evidence>
<evidence type="ECO:0000256" key="5">
    <source>
        <dbReference type="ARBA" id="ARBA00022692"/>
    </source>
</evidence>
<dbReference type="EMBL" id="FNSN01000003">
    <property type="protein sequence ID" value="SEC41437.1"/>
    <property type="molecule type" value="Genomic_DNA"/>
</dbReference>
<keyword evidence="2 11" id="KW-0813">Transport</keyword>
<sequence>MHQTSTTRRLIPERLRVTRLLRNETTGGFLLLAATVIALLWANSPWGASYFELRDIQVGPESLHLNLSLGTWAADGLLAVFFFLAGLELKRELLQGELSDPRKALVPVAAAVGGVVVPAVLYVLVNAGNPEGLAGWAIPTATDIAFALAVLGVVGSHLPAALRTFLLTLAVVDDLIAIVIIALFYGGALQIGYLLAALLPLAAFAALGRVADGRWARWWTLLPLALLTWVLVHSSGVHATVAGVLLAFTVPLGRSAAEAPANGLADRLEHGLRPFSAGFAVPLFAFFAAGVALGGFDGVRSAATDSVAVGIVVALVVGKFVGVLGTSFALTRLPGVALDKSVRWLDMVGVALLTGVGFTVSLLVADLSFGGGHGGEGSAHGEHAKVAILAASVVAAVLGAVVLRLRNRHHRRLKERRRPQAR</sequence>
<dbReference type="GO" id="GO:0005886">
    <property type="term" value="C:plasma membrane"/>
    <property type="evidence" value="ECO:0007669"/>
    <property type="project" value="UniProtKB-SubCell"/>
</dbReference>
<gene>
    <name evidence="11" type="primary">nhaA</name>
    <name evidence="12" type="ORF">SAMN04489745_2810</name>
</gene>
<dbReference type="Pfam" id="PF06965">
    <property type="entry name" value="Na_H_antiport_1"/>
    <property type="match status" value="1"/>
</dbReference>
<proteinExistence type="inferred from homology"/>
<comment type="similarity">
    <text evidence="11">Belongs to the NhaA Na(+)/H(+) (TC 2.A.33) antiporter family.</text>
</comment>
<evidence type="ECO:0000256" key="7">
    <source>
        <dbReference type="ARBA" id="ARBA00023053"/>
    </source>
</evidence>
<dbReference type="PANTHER" id="PTHR30341">
    <property type="entry name" value="SODIUM ION/PROTON ANTIPORTER NHAA-RELATED"/>
    <property type="match status" value="1"/>
</dbReference>
<dbReference type="NCBIfam" id="TIGR00773">
    <property type="entry name" value="NhaA"/>
    <property type="match status" value="1"/>
</dbReference>
<comment type="catalytic activity">
    <reaction evidence="11">
        <text>Na(+)(in) + 2 H(+)(out) = Na(+)(out) + 2 H(+)(in)</text>
        <dbReference type="Rhea" id="RHEA:29251"/>
        <dbReference type="ChEBI" id="CHEBI:15378"/>
        <dbReference type="ChEBI" id="CHEBI:29101"/>
    </reaction>
</comment>
<feature type="transmembrane region" description="Helical" evidence="11">
    <location>
        <begin position="104"/>
        <end position="124"/>
    </location>
</feature>
<name>A0A1H4SBJ5_9MICC</name>
<feature type="transmembrane region" description="Helical" evidence="11">
    <location>
        <begin position="136"/>
        <end position="158"/>
    </location>
</feature>
<keyword evidence="13" id="KW-1185">Reference proteome</keyword>
<keyword evidence="10 11" id="KW-0739">Sodium transport</keyword>
<keyword evidence="5 11" id="KW-0812">Transmembrane</keyword>
<evidence type="ECO:0000256" key="8">
    <source>
        <dbReference type="ARBA" id="ARBA00023065"/>
    </source>
</evidence>
<reference evidence="12 13" key="1">
    <citation type="submission" date="2016-10" db="EMBL/GenBank/DDBJ databases">
        <authorList>
            <person name="de Groot N.N."/>
        </authorList>
    </citation>
    <scope>NUCLEOTIDE SEQUENCE [LARGE SCALE GENOMIC DNA]</scope>
    <source>
        <strain evidence="12 13">DSM 10495</strain>
    </source>
</reference>
<evidence type="ECO:0000256" key="10">
    <source>
        <dbReference type="ARBA" id="ARBA00023201"/>
    </source>
</evidence>
<keyword evidence="3 11" id="KW-0050">Antiport</keyword>
<feature type="transmembrane region" description="Helical" evidence="11">
    <location>
        <begin position="277"/>
        <end position="296"/>
    </location>
</feature>
<evidence type="ECO:0000256" key="4">
    <source>
        <dbReference type="ARBA" id="ARBA00022475"/>
    </source>
</evidence>
<keyword evidence="9 11" id="KW-0472">Membrane</keyword>
<comment type="subcellular location">
    <subcellularLocation>
        <location evidence="1">Cell inner membrane</location>
        <topology evidence="1">Multi-pass membrane protein</topology>
    </subcellularLocation>
    <subcellularLocation>
        <location evidence="11">Cell membrane</location>
        <topology evidence="11">Multi-pass membrane protein</topology>
    </subcellularLocation>
</comment>
<feature type="transmembrane region" description="Helical" evidence="11">
    <location>
        <begin position="308"/>
        <end position="330"/>
    </location>
</feature>
<feature type="transmembrane region" description="Helical" evidence="11">
    <location>
        <begin position="384"/>
        <end position="405"/>
    </location>
</feature>
<dbReference type="GO" id="GO:0006885">
    <property type="term" value="P:regulation of pH"/>
    <property type="evidence" value="ECO:0007669"/>
    <property type="project" value="UniProtKB-UniRule"/>
</dbReference>
<dbReference type="AlphaFoldDB" id="A0A1H4SBJ5"/>
<dbReference type="GO" id="GO:0015385">
    <property type="term" value="F:sodium:proton antiporter activity"/>
    <property type="evidence" value="ECO:0007669"/>
    <property type="project" value="UniProtKB-UniRule"/>
</dbReference>
<dbReference type="Gene3D" id="1.20.1530.10">
    <property type="entry name" value="Na+/H+ antiporter like domain"/>
    <property type="match status" value="1"/>
</dbReference>
<feature type="transmembrane region" description="Helical" evidence="11">
    <location>
        <begin position="165"/>
        <end position="185"/>
    </location>
</feature>
<organism evidence="12 13">
    <name type="scientific">Arthrobacter woluwensis</name>
    <dbReference type="NCBI Taxonomy" id="156980"/>
    <lineage>
        <taxon>Bacteria</taxon>
        <taxon>Bacillati</taxon>
        <taxon>Actinomycetota</taxon>
        <taxon>Actinomycetes</taxon>
        <taxon>Micrococcales</taxon>
        <taxon>Micrococcaceae</taxon>
        <taxon>Arthrobacter</taxon>
    </lineage>
</organism>
<evidence type="ECO:0000256" key="3">
    <source>
        <dbReference type="ARBA" id="ARBA00022449"/>
    </source>
</evidence>
<evidence type="ECO:0000256" key="2">
    <source>
        <dbReference type="ARBA" id="ARBA00022448"/>
    </source>
</evidence>
<dbReference type="InterPro" id="IPR004670">
    <property type="entry name" value="NhaA"/>
</dbReference>
<evidence type="ECO:0000256" key="1">
    <source>
        <dbReference type="ARBA" id="ARBA00004429"/>
    </source>
</evidence>
<evidence type="ECO:0000313" key="12">
    <source>
        <dbReference type="EMBL" id="SEC41437.1"/>
    </source>
</evidence>
<keyword evidence="6 11" id="KW-1133">Transmembrane helix</keyword>
<dbReference type="RefSeq" id="WP_066216856.1">
    <property type="nucleotide sequence ID" value="NZ_FNSN01000003.1"/>
</dbReference>
<feature type="transmembrane region" description="Helical" evidence="11">
    <location>
        <begin position="63"/>
        <end position="84"/>
    </location>
</feature>
<dbReference type="HAMAP" id="MF_01844">
    <property type="entry name" value="NhaA"/>
    <property type="match status" value="1"/>
</dbReference>
<evidence type="ECO:0000313" key="13">
    <source>
        <dbReference type="Proteomes" id="UP000182652"/>
    </source>
</evidence>
<dbReference type="PANTHER" id="PTHR30341:SF0">
    <property type="entry name" value="NA(+)_H(+) ANTIPORTER NHAA"/>
    <property type="match status" value="1"/>
</dbReference>
<feature type="transmembrane region" description="Helical" evidence="11">
    <location>
        <begin position="21"/>
        <end position="43"/>
    </location>
</feature>
<feature type="transmembrane region" description="Helical" evidence="11">
    <location>
        <begin position="342"/>
        <end position="364"/>
    </location>
</feature>
<comment type="function">
    <text evidence="11">Na(+)/H(+) antiporter that extrudes sodium in exchange for external protons.</text>
</comment>
<dbReference type="InterPro" id="IPR023171">
    <property type="entry name" value="Na/H_antiporter_dom_sf"/>
</dbReference>
<keyword evidence="4 11" id="KW-1003">Cell membrane</keyword>
<dbReference type="Proteomes" id="UP000182652">
    <property type="component" value="Unassembled WGS sequence"/>
</dbReference>
<evidence type="ECO:0000256" key="9">
    <source>
        <dbReference type="ARBA" id="ARBA00023136"/>
    </source>
</evidence>
<keyword evidence="8 11" id="KW-0406">Ion transport</keyword>
<evidence type="ECO:0000256" key="6">
    <source>
        <dbReference type="ARBA" id="ARBA00022989"/>
    </source>
</evidence>